<dbReference type="EMBL" id="KN833002">
    <property type="protein sequence ID" value="KIM80731.1"/>
    <property type="molecule type" value="Genomic_DNA"/>
</dbReference>
<evidence type="ECO:0000313" key="3">
    <source>
        <dbReference type="EMBL" id="KIM80731.1"/>
    </source>
</evidence>
<dbReference type="OrthoDB" id="3269357at2759"/>
<sequence>MHMINILLFSRYLVFGLLVICNAILCSVAVWNLSYAQSIGQNFQLDAFLTFLGAFALVFIFTILIIEILRKNAVTGRLWFEVLWVGIFWIMELSGAAAVSALAPDLLCGAQSALVSNVACSSTHVLLAFSWLSTVIFLVYLVSLVCAAIIRHKRDPQIWHAEVVEFCQSNARYGLRSAPTSPILPRFRTTEAIAVIASQPRQPLPNTHYAYRSGMDPEYQIEHFRPLSPAAERPIPSFIAAALLQHIPQTTGAAPVAPAPLYPQPLRALLMSQEPSQTRPPAPPLGNWPLPNAVDQPLHSKKHTPATFRFSARDIVDPASETVRPSNPSSHRSRPPGSRTSSNEICRPPPLDLARISTFRTNSGPYGV</sequence>
<organism evidence="3 4">
    <name type="scientific">Piloderma croceum (strain F 1598)</name>
    <dbReference type="NCBI Taxonomy" id="765440"/>
    <lineage>
        <taxon>Eukaryota</taxon>
        <taxon>Fungi</taxon>
        <taxon>Dikarya</taxon>
        <taxon>Basidiomycota</taxon>
        <taxon>Agaricomycotina</taxon>
        <taxon>Agaricomycetes</taxon>
        <taxon>Agaricomycetidae</taxon>
        <taxon>Atheliales</taxon>
        <taxon>Atheliaceae</taxon>
        <taxon>Piloderma</taxon>
    </lineage>
</organism>
<keyword evidence="2" id="KW-0472">Membrane</keyword>
<evidence type="ECO:0000313" key="4">
    <source>
        <dbReference type="Proteomes" id="UP000054166"/>
    </source>
</evidence>
<keyword evidence="4" id="KW-1185">Reference proteome</keyword>
<feature type="transmembrane region" description="Helical" evidence="2">
    <location>
        <begin position="12"/>
        <end position="35"/>
    </location>
</feature>
<reference evidence="3 4" key="1">
    <citation type="submission" date="2014-04" db="EMBL/GenBank/DDBJ databases">
        <authorList>
            <consortium name="DOE Joint Genome Institute"/>
            <person name="Kuo A."/>
            <person name="Tarkka M."/>
            <person name="Buscot F."/>
            <person name="Kohler A."/>
            <person name="Nagy L.G."/>
            <person name="Floudas D."/>
            <person name="Copeland A."/>
            <person name="Barry K.W."/>
            <person name="Cichocki N."/>
            <person name="Veneault-Fourrey C."/>
            <person name="LaButti K."/>
            <person name="Lindquist E.A."/>
            <person name="Lipzen A."/>
            <person name="Lundell T."/>
            <person name="Morin E."/>
            <person name="Murat C."/>
            <person name="Sun H."/>
            <person name="Tunlid A."/>
            <person name="Henrissat B."/>
            <person name="Grigoriev I.V."/>
            <person name="Hibbett D.S."/>
            <person name="Martin F."/>
            <person name="Nordberg H.P."/>
            <person name="Cantor M.N."/>
            <person name="Hua S.X."/>
        </authorList>
    </citation>
    <scope>NUCLEOTIDE SEQUENCE [LARGE SCALE GENOMIC DNA]</scope>
    <source>
        <strain evidence="3 4">F 1598</strain>
    </source>
</reference>
<reference evidence="4" key="2">
    <citation type="submission" date="2015-01" db="EMBL/GenBank/DDBJ databases">
        <title>Evolutionary Origins and Diversification of the Mycorrhizal Mutualists.</title>
        <authorList>
            <consortium name="DOE Joint Genome Institute"/>
            <consortium name="Mycorrhizal Genomics Consortium"/>
            <person name="Kohler A."/>
            <person name="Kuo A."/>
            <person name="Nagy L.G."/>
            <person name="Floudas D."/>
            <person name="Copeland A."/>
            <person name="Barry K.W."/>
            <person name="Cichocki N."/>
            <person name="Veneault-Fourrey C."/>
            <person name="LaButti K."/>
            <person name="Lindquist E.A."/>
            <person name="Lipzen A."/>
            <person name="Lundell T."/>
            <person name="Morin E."/>
            <person name="Murat C."/>
            <person name="Riley R."/>
            <person name="Ohm R."/>
            <person name="Sun H."/>
            <person name="Tunlid A."/>
            <person name="Henrissat B."/>
            <person name="Grigoriev I.V."/>
            <person name="Hibbett D.S."/>
            <person name="Martin F."/>
        </authorList>
    </citation>
    <scope>NUCLEOTIDE SEQUENCE [LARGE SCALE GENOMIC DNA]</scope>
    <source>
        <strain evidence="4">F 1598</strain>
    </source>
</reference>
<feature type="transmembrane region" description="Helical" evidence="2">
    <location>
        <begin position="78"/>
        <end position="103"/>
    </location>
</feature>
<protein>
    <recommendedName>
        <fullName evidence="5">MARVEL domain-containing protein</fullName>
    </recommendedName>
</protein>
<feature type="region of interest" description="Disordered" evidence="1">
    <location>
        <begin position="274"/>
        <end position="352"/>
    </location>
</feature>
<evidence type="ECO:0000256" key="2">
    <source>
        <dbReference type="SAM" id="Phobius"/>
    </source>
</evidence>
<dbReference type="InParanoid" id="A0A0C3FNA2"/>
<gene>
    <name evidence="3" type="ORF">PILCRDRAFT_821992</name>
</gene>
<dbReference type="HOGENOM" id="CLU_053575_0_0_1"/>
<evidence type="ECO:0000256" key="1">
    <source>
        <dbReference type="SAM" id="MobiDB-lite"/>
    </source>
</evidence>
<feature type="compositionally biased region" description="Low complexity" evidence="1">
    <location>
        <begin position="324"/>
        <end position="342"/>
    </location>
</feature>
<evidence type="ECO:0008006" key="5">
    <source>
        <dbReference type="Google" id="ProtNLM"/>
    </source>
</evidence>
<keyword evidence="2" id="KW-1133">Transmembrane helix</keyword>
<keyword evidence="2" id="KW-0812">Transmembrane</keyword>
<name>A0A0C3FNA2_PILCF</name>
<feature type="transmembrane region" description="Helical" evidence="2">
    <location>
        <begin position="47"/>
        <end position="66"/>
    </location>
</feature>
<dbReference type="AlphaFoldDB" id="A0A0C3FNA2"/>
<dbReference type="STRING" id="765440.A0A0C3FNA2"/>
<dbReference type="Proteomes" id="UP000054166">
    <property type="component" value="Unassembled WGS sequence"/>
</dbReference>
<accession>A0A0C3FNA2</accession>
<proteinExistence type="predicted"/>
<feature type="transmembrane region" description="Helical" evidence="2">
    <location>
        <begin position="123"/>
        <end position="150"/>
    </location>
</feature>